<organism evidence="2 3">
    <name type="scientific">Leucocoprinus birnbaumii</name>
    <dbReference type="NCBI Taxonomy" id="56174"/>
    <lineage>
        <taxon>Eukaryota</taxon>
        <taxon>Fungi</taxon>
        <taxon>Dikarya</taxon>
        <taxon>Basidiomycota</taxon>
        <taxon>Agaricomycotina</taxon>
        <taxon>Agaricomycetes</taxon>
        <taxon>Agaricomycetidae</taxon>
        <taxon>Agaricales</taxon>
        <taxon>Agaricineae</taxon>
        <taxon>Agaricaceae</taxon>
        <taxon>Leucocoprinus</taxon>
    </lineage>
</organism>
<keyword evidence="3" id="KW-1185">Reference proteome</keyword>
<keyword evidence="1" id="KW-0472">Membrane</keyword>
<dbReference type="Proteomes" id="UP001213000">
    <property type="component" value="Unassembled WGS sequence"/>
</dbReference>
<proteinExistence type="predicted"/>
<protein>
    <submittedName>
        <fullName evidence="2">Uncharacterized protein</fullName>
    </submittedName>
</protein>
<accession>A0AAD5VR48</accession>
<keyword evidence="1" id="KW-0812">Transmembrane</keyword>
<evidence type="ECO:0000313" key="3">
    <source>
        <dbReference type="Proteomes" id="UP001213000"/>
    </source>
</evidence>
<dbReference type="EMBL" id="JANIEX010000488">
    <property type="protein sequence ID" value="KAJ3566426.1"/>
    <property type="molecule type" value="Genomic_DNA"/>
</dbReference>
<dbReference type="AlphaFoldDB" id="A0AAD5VR48"/>
<feature type="transmembrane region" description="Helical" evidence="1">
    <location>
        <begin position="133"/>
        <end position="154"/>
    </location>
</feature>
<comment type="caution">
    <text evidence="2">The sequence shown here is derived from an EMBL/GenBank/DDBJ whole genome shotgun (WGS) entry which is preliminary data.</text>
</comment>
<name>A0AAD5VR48_9AGAR</name>
<evidence type="ECO:0000313" key="2">
    <source>
        <dbReference type="EMBL" id="KAJ3566426.1"/>
    </source>
</evidence>
<feature type="transmembrane region" description="Helical" evidence="1">
    <location>
        <begin position="101"/>
        <end position="121"/>
    </location>
</feature>
<evidence type="ECO:0000256" key="1">
    <source>
        <dbReference type="SAM" id="Phobius"/>
    </source>
</evidence>
<reference evidence="2" key="1">
    <citation type="submission" date="2022-07" db="EMBL/GenBank/DDBJ databases">
        <title>Genome Sequence of Leucocoprinus birnbaumii.</title>
        <authorList>
            <person name="Buettner E."/>
        </authorList>
    </citation>
    <scope>NUCLEOTIDE SEQUENCE</scope>
    <source>
        <strain evidence="2">VT141</strain>
    </source>
</reference>
<gene>
    <name evidence="2" type="ORF">NP233_g7008</name>
</gene>
<feature type="transmembrane region" description="Helical" evidence="1">
    <location>
        <begin position="36"/>
        <end position="54"/>
    </location>
</feature>
<feature type="transmembrane region" description="Helical" evidence="1">
    <location>
        <begin position="174"/>
        <end position="194"/>
    </location>
</feature>
<keyword evidence="1" id="KW-1133">Transmembrane helix</keyword>
<feature type="transmembrane region" description="Helical" evidence="1">
    <location>
        <begin position="66"/>
        <end position="89"/>
    </location>
</feature>
<sequence>MESFTSPPLNLSLDSPIPKTSAIGSMSNFMPPNPNVYLNYLPLDVASIWEVLVYAPEDVAIVSRGFGPLIFCFIFSRVFAITYALLFVLVETHPINNCVAMSSAMGTMCLLAMGCTSFLFLRRLHAVYSQQRLVHWFFTFLWIVITAMTVTVVIGVDAGHIEGTGYCMMYQIHSYTAVSQFLPAVFDTLVFFAISSKLIADQQFPEITSASWSSFFSGDLQGISRPLLRGGQQYYMQVPFTITLVFS</sequence>